<dbReference type="SUPFAM" id="SSF57903">
    <property type="entry name" value="FYVE/PHD zinc finger"/>
    <property type="match status" value="1"/>
</dbReference>
<dbReference type="SMART" id="SM00064">
    <property type="entry name" value="FYVE"/>
    <property type="match status" value="1"/>
</dbReference>
<dbReference type="Proteomes" id="UP001473302">
    <property type="component" value="Unassembled WGS sequence"/>
</dbReference>
<evidence type="ECO:0000256" key="3">
    <source>
        <dbReference type="ARBA" id="ARBA00022833"/>
    </source>
</evidence>
<dbReference type="InterPro" id="IPR011011">
    <property type="entry name" value="Znf_FYVE_PHD"/>
</dbReference>
<keyword evidence="1" id="KW-0479">Metal-binding</keyword>
<organism evidence="7 8">
    <name type="scientific">Mucor flavus</name>
    <dbReference type="NCBI Taxonomy" id="439312"/>
    <lineage>
        <taxon>Eukaryota</taxon>
        <taxon>Fungi</taxon>
        <taxon>Fungi incertae sedis</taxon>
        <taxon>Mucoromycota</taxon>
        <taxon>Mucoromycotina</taxon>
        <taxon>Mucoromycetes</taxon>
        <taxon>Mucorales</taxon>
        <taxon>Mucorineae</taxon>
        <taxon>Mucoraceae</taxon>
        <taxon>Mucor</taxon>
    </lineage>
</organism>
<gene>
    <name evidence="7" type="ORF">MFLAVUS_002005</name>
</gene>
<evidence type="ECO:0000259" key="6">
    <source>
        <dbReference type="PROSITE" id="PS50178"/>
    </source>
</evidence>
<keyword evidence="8" id="KW-1185">Reference proteome</keyword>
<dbReference type="PANTHER" id="PTHR23164:SF30">
    <property type="entry name" value="EARLY ENDOSOME ANTIGEN 1"/>
    <property type="match status" value="1"/>
</dbReference>
<evidence type="ECO:0000313" key="8">
    <source>
        <dbReference type="Proteomes" id="UP001473302"/>
    </source>
</evidence>
<dbReference type="InterPro" id="IPR000306">
    <property type="entry name" value="Znf_FYVE"/>
</dbReference>
<evidence type="ECO:0000256" key="1">
    <source>
        <dbReference type="ARBA" id="ARBA00022723"/>
    </source>
</evidence>
<evidence type="ECO:0000256" key="2">
    <source>
        <dbReference type="ARBA" id="ARBA00022771"/>
    </source>
</evidence>
<dbReference type="InterPro" id="IPR013083">
    <property type="entry name" value="Znf_RING/FYVE/PHD"/>
</dbReference>
<proteinExistence type="predicted"/>
<comment type="caution">
    <text evidence="7">The sequence shown here is derived from an EMBL/GenBank/DDBJ whole genome shotgun (WGS) entry which is preliminary data.</text>
</comment>
<evidence type="ECO:0000256" key="5">
    <source>
        <dbReference type="SAM" id="MobiDB-lite"/>
    </source>
</evidence>
<evidence type="ECO:0000313" key="7">
    <source>
        <dbReference type="EMBL" id="GAA5808613.1"/>
    </source>
</evidence>
<evidence type="ECO:0000256" key="4">
    <source>
        <dbReference type="PROSITE-ProRule" id="PRU00091"/>
    </source>
</evidence>
<dbReference type="InterPro" id="IPR011989">
    <property type="entry name" value="ARM-like"/>
</dbReference>
<dbReference type="InterPro" id="IPR016024">
    <property type="entry name" value="ARM-type_fold"/>
</dbReference>
<keyword evidence="2 4" id="KW-0863">Zinc-finger</keyword>
<dbReference type="InterPro" id="IPR017455">
    <property type="entry name" value="Znf_FYVE-rel"/>
</dbReference>
<accession>A0ABP9YP33</accession>
<name>A0ABP9YP33_9FUNG</name>
<dbReference type="SUPFAM" id="SSF48371">
    <property type="entry name" value="ARM repeat"/>
    <property type="match status" value="1"/>
</dbReference>
<dbReference type="EMBL" id="BAABUK010000003">
    <property type="protein sequence ID" value="GAA5808613.1"/>
    <property type="molecule type" value="Genomic_DNA"/>
</dbReference>
<dbReference type="PANTHER" id="PTHR23164">
    <property type="entry name" value="EARLY ENDOSOME ANTIGEN 1"/>
    <property type="match status" value="1"/>
</dbReference>
<sequence length="747" mass="84589">MNTKDDYAPLILPRPVWVNDMDVSYCSSCNNAFGPLKRRHHCRNCGNIFCHECSSRKVPLPQLGDGTKPVRVCNGCFDVAYLVTYALDVDHGISTQIHGVRGLLELTEKDDEKDLHNMVAYGGVDSLIWLCRTSKSIKLHHLTTTILAMLAEKESIRPVIITKWALPPLLYLIRHYTNAEMAQKKSPANSIRYSNTGSSQSDEINANETRQSIVLEIIINCTHILYLLSRAGILSQKEVVTEGVFDTLCMLASFDQVNFEATTDEQQQINERQTIIQNVAAKAISAISSLVSFQASIIELIQNSKTLSTLLRSRNNEVRKYMAKTIAYLSLRNDKYKPNLLYGDGSRALVSILVVLPLTDNNDKQMRTKDLCYYLSRQVGSDEDLTAQGDDQTLNAATVSHACCALANFATNNESQVNLMSQPRLLKYICNVPTVFPKHDEIHRHVARCLANLALYEENSRVMLTNKNRKNQGEKDAYNVLPTLLYMGKVSPSGVQRHVVRAIDNLSSNVSLADSRGLFNDAYSYIRKILQDDDENEKDIDTIKRAKSIIAREKLEAEKPVKEVESGVKNTTLAVPEVTIIDEEEAIQQEEAVLQRQQQQEEELNRQEEELLKQKEEELFKQKKEEALKQQEKEALKQQEKEALRLGALVQQEEAILRQLEKKEEALQQQKEVIFQQQEALLESEEETLRQQKPVDVPAQDKIESPTLSDPVIVSSSTEGEEVEEPKNSPPLPTKNKRKSKRNRRSD</sequence>
<dbReference type="Gene3D" id="1.25.10.10">
    <property type="entry name" value="Leucine-rich Repeat Variant"/>
    <property type="match status" value="2"/>
</dbReference>
<dbReference type="PROSITE" id="PS50178">
    <property type="entry name" value="ZF_FYVE"/>
    <property type="match status" value="1"/>
</dbReference>
<dbReference type="Pfam" id="PF01363">
    <property type="entry name" value="FYVE"/>
    <property type="match status" value="1"/>
</dbReference>
<feature type="compositionally biased region" description="Basic residues" evidence="5">
    <location>
        <begin position="735"/>
        <end position="747"/>
    </location>
</feature>
<feature type="domain" description="FYVE-type" evidence="6">
    <location>
        <begin position="20"/>
        <end position="81"/>
    </location>
</feature>
<feature type="region of interest" description="Disordered" evidence="5">
    <location>
        <begin position="684"/>
        <end position="747"/>
    </location>
</feature>
<dbReference type="Gene3D" id="3.30.40.10">
    <property type="entry name" value="Zinc/RING finger domain, C3HC4 (zinc finger)"/>
    <property type="match status" value="1"/>
</dbReference>
<reference evidence="7 8" key="1">
    <citation type="submission" date="2024-04" db="EMBL/GenBank/DDBJ databases">
        <title>genome sequences of Mucor flavus KT1a and Helicostylum pulchrum KT1b strains isolated from the surface of a dry-aged beef.</title>
        <authorList>
            <person name="Toyotome T."/>
            <person name="Hosono M."/>
            <person name="Torimaru M."/>
            <person name="Fukuda K."/>
            <person name="Mikami N."/>
        </authorList>
    </citation>
    <scope>NUCLEOTIDE SEQUENCE [LARGE SCALE GENOMIC DNA]</scope>
    <source>
        <strain evidence="7 8">KT1a</strain>
    </source>
</reference>
<keyword evidence="3" id="KW-0862">Zinc</keyword>
<protein>
    <recommendedName>
        <fullName evidence="6">FYVE-type domain-containing protein</fullName>
    </recommendedName>
</protein>